<dbReference type="InterPro" id="IPR058922">
    <property type="entry name" value="WHD_DRP"/>
</dbReference>
<feature type="region of interest" description="Disordered" evidence="8">
    <location>
        <begin position="108"/>
        <end position="133"/>
    </location>
</feature>
<dbReference type="Pfam" id="PF23559">
    <property type="entry name" value="WHD_DRP"/>
    <property type="match status" value="1"/>
</dbReference>
<dbReference type="InterPro" id="IPR027417">
    <property type="entry name" value="P-loop_NTPase"/>
</dbReference>
<feature type="domain" description="Disease resistance protein winged helix" evidence="10">
    <location>
        <begin position="370"/>
        <end position="435"/>
    </location>
</feature>
<reference evidence="11" key="2">
    <citation type="journal article" date="2024" name="Plant">
        <title>Genomic evolution and insights into agronomic trait innovations of Sesamum species.</title>
        <authorList>
            <person name="Miao H."/>
            <person name="Wang L."/>
            <person name="Qu L."/>
            <person name="Liu H."/>
            <person name="Sun Y."/>
            <person name="Le M."/>
            <person name="Wang Q."/>
            <person name="Wei S."/>
            <person name="Zheng Y."/>
            <person name="Lin W."/>
            <person name="Duan Y."/>
            <person name="Cao H."/>
            <person name="Xiong S."/>
            <person name="Wang X."/>
            <person name="Wei L."/>
            <person name="Li C."/>
            <person name="Ma Q."/>
            <person name="Ju M."/>
            <person name="Zhao R."/>
            <person name="Li G."/>
            <person name="Mu C."/>
            <person name="Tian Q."/>
            <person name="Mei H."/>
            <person name="Zhang T."/>
            <person name="Gao T."/>
            <person name="Zhang H."/>
        </authorList>
    </citation>
    <scope>NUCLEOTIDE SEQUENCE</scope>
    <source>
        <strain evidence="11">3651</strain>
    </source>
</reference>
<gene>
    <name evidence="11" type="ORF">Salat_0061200</name>
</gene>
<dbReference type="Gene3D" id="1.20.5.4130">
    <property type="match status" value="1"/>
</dbReference>
<dbReference type="InterPro" id="IPR002182">
    <property type="entry name" value="NB-ARC"/>
</dbReference>
<evidence type="ECO:0000259" key="9">
    <source>
        <dbReference type="Pfam" id="PF00931"/>
    </source>
</evidence>
<dbReference type="InterPro" id="IPR044974">
    <property type="entry name" value="Disease_R_plants"/>
</dbReference>
<dbReference type="FunFam" id="1.10.8.430:FF:000003">
    <property type="entry name" value="Probable disease resistance protein At5g66910"/>
    <property type="match status" value="1"/>
</dbReference>
<feature type="domain" description="NB-ARC" evidence="9">
    <location>
        <begin position="144"/>
        <end position="306"/>
    </location>
</feature>
<organism evidence="11 12">
    <name type="scientific">Sesamum alatum</name>
    <dbReference type="NCBI Taxonomy" id="300844"/>
    <lineage>
        <taxon>Eukaryota</taxon>
        <taxon>Viridiplantae</taxon>
        <taxon>Streptophyta</taxon>
        <taxon>Embryophyta</taxon>
        <taxon>Tracheophyta</taxon>
        <taxon>Spermatophyta</taxon>
        <taxon>Magnoliopsida</taxon>
        <taxon>eudicotyledons</taxon>
        <taxon>Gunneridae</taxon>
        <taxon>Pentapetalae</taxon>
        <taxon>asterids</taxon>
        <taxon>lamiids</taxon>
        <taxon>Lamiales</taxon>
        <taxon>Pedaliaceae</taxon>
        <taxon>Sesamum</taxon>
    </lineage>
</organism>
<proteinExistence type="inferred from homology"/>
<feature type="compositionally biased region" description="Low complexity" evidence="8">
    <location>
        <begin position="118"/>
        <end position="133"/>
    </location>
</feature>
<evidence type="ECO:0000256" key="3">
    <source>
        <dbReference type="ARBA" id="ARBA00022490"/>
    </source>
</evidence>
<evidence type="ECO:0000256" key="2">
    <source>
        <dbReference type="ARBA" id="ARBA00008894"/>
    </source>
</evidence>
<sequence>MAVAALVSLTDVLDNVQHPASCHRLHLDIDRIQSLQDKVQFLQDLLEVHSQRKSQELEDLARQITVVANDVEDIIDLHVVDQLHIEDLIVKIDSITKELMMTKEDWGNDVQDQKPIPSQLASSSTGLPSSSKNSTMVGFDGRLLQIIDELTKGESNLFILPIIGMGGIGKTTLAQNAFDHPYIVNHFDVRIWFTISQEYSVKKILLDFLNDGKTQESNETLAKLGERFHKKLFGRRYLIVMDDVWNIKAWNELSLFFPDNENRSRIMMTTRMSEVAVSLGCHNPYLMSFLNEEESWSLLCEKVFGQKGYTYPILEKIGKEIAKACRGLPLAIVAIAGLLANSNMQQEYWESIAKNVNSFANSQDNEHCLKIKVSELVQVWIGEGFIKSIRGKILEETANGYLEDLVDRNLILIHQRTVCEKIKRCSIHDLSRDLCLREFDKEHFVRNLKVRWDNRSEWRLFSSDSWKYFWGELCFLCCKSQLTVVNIDIPIVYVGTRSASVANISICDACKSEHPNFAKLRLARVMDDYAGDEMLESTKLRCLFLQHFSHYTFHSSSLHLLWNLKSLFVDLPDNPNNPSVLPNEIWEMPRLRHLKFRNALLPDPITTQGSTILVNLHTLSGILNFKCTKEVVERIPNLKKLKVKYFSIDSDKCSGGYCLENLAYLPKLESLSLSIPTFSWYNLPWYEMFGLGAGGHMHIAFPNSLKKLTLEGGRIPWENTTVIGSLPNLEVLKLLFHAFDGLEWNPEEGQFSGLKALHICESNLEWWRAESAHFPSLERLFLTDMAHLKEIPSEIGDIATLRSIHLDRCSKSATISAKQIKAEQDSKCAEHCKCANLCVYHS</sequence>
<dbReference type="GO" id="GO:0005737">
    <property type="term" value="C:cytoplasm"/>
    <property type="evidence" value="ECO:0007669"/>
    <property type="project" value="UniProtKB-SubCell"/>
</dbReference>
<dbReference type="GO" id="GO:0005524">
    <property type="term" value="F:ATP binding"/>
    <property type="evidence" value="ECO:0007669"/>
    <property type="project" value="UniProtKB-KW"/>
</dbReference>
<evidence type="ECO:0000256" key="6">
    <source>
        <dbReference type="ARBA" id="ARBA00022821"/>
    </source>
</evidence>
<dbReference type="GO" id="GO:0098542">
    <property type="term" value="P:defense response to other organism"/>
    <property type="evidence" value="ECO:0007669"/>
    <property type="project" value="TreeGrafter"/>
</dbReference>
<keyword evidence="3" id="KW-0963">Cytoplasm</keyword>
<keyword evidence="7" id="KW-0067">ATP-binding</keyword>
<dbReference type="AlphaFoldDB" id="A0AAE1YWE9"/>
<evidence type="ECO:0000256" key="8">
    <source>
        <dbReference type="SAM" id="MobiDB-lite"/>
    </source>
</evidence>
<keyword evidence="6" id="KW-0611">Plant defense</keyword>
<evidence type="ECO:0000259" key="10">
    <source>
        <dbReference type="Pfam" id="PF23559"/>
    </source>
</evidence>
<dbReference type="Gene3D" id="3.40.50.300">
    <property type="entry name" value="P-loop containing nucleotide triphosphate hydrolases"/>
    <property type="match status" value="1"/>
</dbReference>
<dbReference type="GO" id="GO:0043531">
    <property type="term" value="F:ADP binding"/>
    <property type="evidence" value="ECO:0007669"/>
    <property type="project" value="InterPro"/>
</dbReference>
<dbReference type="PRINTS" id="PR00364">
    <property type="entry name" value="DISEASERSIST"/>
</dbReference>
<dbReference type="Pfam" id="PF00931">
    <property type="entry name" value="NB-ARC"/>
    <property type="match status" value="1"/>
</dbReference>
<protein>
    <submittedName>
        <fullName evidence="11">Late blight resistance proteinR1A-10</fullName>
    </submittedName>
</protein>
<dbReference type="SUPFAM" id="SSF52540">
    <property type="entry name" value="P-loop containing nucleoside triphosphate hydrolases"/>
    <property type="match status" value="1"/>
</dbReference>
<comment type="caution">
    <text evidence="11">The sequence shown here is derived from an EMBL/GenBank/DDBJ whole genome shotgun (WGS) entry which is preliminary data.</text>
</comment>
<accession>A0AAE1YWE9</accession>
<dbReference type="SUPFAM" id="SSF52058">
    <property type="entry name" value="L domain-like"/>
    <property type="match status" value="1"/>
</dbReference>
<dbReference type="InterPro" id="IPR042197">
    <property type="entry name" value="Apaf_helical"/>
</dbReference>
<dbReference type="Proteomes" id="UP001293254">
    <property type="component" value="Unassembled WGS sequence"/>
</dbReference>
<dbReference type="EMBL" id="JACGWO010000001">
    <property type="protein sequence ID" value="KAK4437273.1"/>
    <property type="molecule type" value="Genomic_DNA"/>
</dbReference>
<evidence type="ECO:0000256" key="5">
    <source>
        <dbReference type="ARBA" id="ARBA00022741"/>
    </source>
</evidence>
<keyword evidence="5" id="KW-0547">Nucleotide-binding</keyword>
<comment type="similarity">
    <text evidence="2">Belongs to the disease resistance NB-LRR family.</text>
</comment>
<dbReference type="PANTHER" id="PTHR23155:SF1152">
    <property type="entry name" value="AAA+ ATPASE DOMAIN-CONTAINING PROTEIN"/>
    <property type="match status" value="1"/>
</dbReference>
<evidence type="ECO:0000256" key="1">
    <source>
        <dbReference type="ARBA" id="ARBA00004496"/>
    </source>
</evidence>
<keyword evidence="12" id="KW-1185">Reference proteome</keyword>
<dbReference type="Gene3D" id="1.10.8.430">
    <property type="entry name" value="Helical domain of apoptotic protease-activating factors"/>
    <property type="match status" value="1"/>
</dbReference>
<dbReference type="FunFam" id="3.40.50.300:FF:001091">
    <property type="entry name" value="Probable disease resistance protein At1g61300"/>
    <property type="match status" value="1"/>
</dbReference>
<name>A0AAE1YWE9_9LAMI</name>
<dbReference type="InterPro" id="IPR032675">
    <property type="entry name" value="LRR_dom_sf"/>
</dbReference>
<keyword evidence="4" id="KW-0433">Leucine-rich repeat</keyword>
<evidence type="ECO:0000256" key="4">
    <source>
        <dbReference type="ARBA" id="ARBA00022614"/>
    </source>
</evidence>
<dbReference type="Gene3D" id="3.80.10.10">
    <property type="entry name" value="Ribonuclease Inhibitor"/>
    <property type="match status" value="1"/>
</dbReference>
<evidence type="ECO:0000313" key="12">
    <source>
        <dbReference type="Proteomes" id="UP001293254"/>
    </source>
</evidence>
<evidence type="ECO:0000256" key="7">
    <source>
        <dbReference type="ARBA" id="ARBA00022840"/>
    </source>
</evidence>
<reference evidence="11" key="1">
    <citation type="submission" date="2020-06" db="EMBL/GenBank/DDBJ databases">
        <authorList>
            <person name="Li T."/>
            <person name="Hu X."/>
            <person name="Zhang T."/>
            <person name="Song X."/>
            <person name="Zhang H."/>
            <person name="Dai N."/>
            <person name="Sheng W."/>
            <person name="Hou X."/>
            <person name="Wei L."/>
        </authorList>
    </citation>
    <scope>NUCLEOTIDE SEQUENCE</scope>
    <source>
        <strain evidence="11">3651</strain>
        <tissue evidence="11">Leaf</tissue>
    </source>
</reference>
<dbReference type="PANTHER" id="PTHR23155">
    <property type="entry name" value="DISEASE RESISTANCE PROTEIN RP"/>
    <property type="match status" value="1"/>
</dbReference>
<comment type="subcellular location">
    <subcellularLocation>
        <location evidence="1">Cytoplasm</location>
    </subcellularLocation>
</comment>
<evidence type="ECO:0000313" key="11">
    <source>
        <dbReference type="EMBL" id="KAK4437273.1"/>
    </source>
</evidence>